<dbReference type="EMBL" id="MU069534">
    <property type="protein sequence ID" value="KAF5839745.1"/>
    <property type="molecule type" value="Genomic_DNA"/>
</dbReference>
<reference evidence="3" key="1">
    <citation type="submission" date="2017-08" db="EMBL/GenBank/DDBJ databases">
        <authorList>
            <person name="Polle J.E."/>
            <person name="Barry K."/>
            <person name="Cushman J."/>
            <person name="Schmutz J."/>
            <person name="Tran D."/>
            <person name="Hathwaick L.T."/>
            <person name="Yim W.C."/>
            <person name="Jenkins J."/>
            <person name="Mckie-Krisberg Z.M."/>
            <person name="Prochnik S."/>
            <person name="Lindquist E."/>
            <person name="Dockter R.B."/>
            <person name="Adam C."/>
            <person name="Molina H."/>
            <person name="Bunkerborg J."/>
            <person name="Jin E."/>
            <person name="Buchheim M."/>
            <person name="Magnuson J."/>
        </authorList>
    </citation>
    <scope>NUCLEOTIDE SEQUENCE</scope>
    <source>
        <strain evidence="3">CCAP 19/18</strain>
    </source>
</reference>
<dbReference type="PANTHER" id="PTHR38019:SF1">
    <property type="entry name" value="N-ACETYLTRANSFERASE DOMAIN-CONTAINING PROTEIN"/>
    <property type="match status" value="1"/>
</dbReference>
<keyword evidence="1" id="KW-0175">Coiled coil</keyword>
<dbReference type="PANTHER" id="PTHR38019">
    <property type="entry name" value="KDA ANTIGEN P200, PUTATIVE-RELATED"/>
    <property type="match status" value="1"/>
</dbReference>
<evidence type="ECO:0000313" key="4">
    <source>
        <dbReference type="Proteomes" id="UP000815325"/>
    </source>
</evidence>
<accession>A0ABQ7GYS3</accession>
<evidence type="ECO:0000313" key="3">
    <source>
        <dbReference type="EMBL" id="KAF5839745.1"/>
    </source>
</evidence>
<keyword evidence="4" id="KW-1185">Reference proteome</keyword>
<comment type="caution">
    <text evidence="3">The sequence shown here is derived from an EMBL/GenBank/DDBJ whole genome shotgun (WGS) entry which is preliminary data.</text>
</comment>
<dbReference type="Proteomes" id="UP000815325">
    <property type="component" value="Unassembled WGS sequence"/>
</dbReference>
<feature type="coiled-coil region" evidence="1">
    <location>
        <begin position="378"/>
        <end position="433"/>
    </location>
</feature>
<name>A0ABQ7GYS3_DUNSA</name>
<sequence>MGQNLIEHRPAMVWLTELQKAKAEGGTTTKPKITVQDLLERINDPNAPEQALIPTSPRSVQACFRLGVDPVDLQEGSESFRVRSFVVLEVIDRSVPHVSVLKMRLSRMYEDLEGHFGGQGHEQLSMPEKKGPDSILCIGKSKKRTRMRGDHFFRCCVLHACSYTPFFYPVYTGCKQKEDADEEFHPVHWYKQKEDADEEVTRLRYERYEAVRQEGLRLLIEEPEHLINKIWQERLRLLIEERKHLINENWQANTDPRAMLRRNDSGADPRSSSAMVEKERQRLEVLKRRQEKELQQMVQYEITRKELLDKQQKRVEEQERRAMEQAQLKIQHEAARMAKQREIELQRMAEEKEMERRARVLAEETYRSYRTKLSKTWLIHAREEAHKKEEEHRKHLERLDKYAAALETEEMCKLSVKERAAEKERLLAELNARRRGGHMSITLNLMLHVALHHQRCIRASPKDARCRGEHEGEGSREEGLLAELNASSEYGASFQCVNAKNTNTCCRSVSKCSGAIKREPTSAAAARRVGKILRRKKENDLKKVDSDFQLKLRLDKVDCIQKMSLYNRQQLLERIMHDYDKTRELLKERQDLQTQRKMANMNASLQRQMMSKAMDSLRFTKNVGSLSSGGSVNINDLLSRTRPSTAL</sequence>
<gene>
    <name evidence="3" type="ORF">DUNSADRAFT_18746</name>
</gene>
<feature type="region of interest" description="Disordered" evidence="2">
    <location>
        <begin position="259"/>
        <end position="278"/>
    </location>
</feature>
<evidence type="ECO:0000256" key="2">
    <source>
        <dbReference type="SAM" id="MobiDB-lite"/>
    </source>
</evidence>
<proteinExistence type="predicted"/>
<protein>
    <submittedName>
        <fullName evidence="3">Uncharacterized protein</fullName>
    </submittedName>
</protein>
<organism evidence="3 4">
    <name type="scientific">Dunaliella salina</name>
    <name type="common">Green alga</name>
    <name type="synonym">Protococcus salinus</name>
    <dbReference type="NCBI Taxonomy" id="3046"/>
    <lineage>
        <taxon>Eukaryota</taxon>
        <taxon>Viridiplantae</taxon>
        <taxon>Chlorophyta</taxon>
        <taxon>core chlorophytes</taxon>
        <taxon>Chlorophyceae</taxon>
        <taxon>CS clade</taxon>
        <taxon>Chlamydomonadales</taxon>
        <taxon>Dunaliellaceae</taxon>
        <taxon>Dunaliella</taxon>
    </lineage>
</organism>
<evidence type="ECO:0000256" key="1">
    <source>
        <dbReference type="SAM" id="Coils"/>
    </source>
</evidence>